<evidence type="ECO:0000256" key="4">
    <source>
        <dbReference type="ARBA" id="ARBA00022801"/>
    </source>
</evidence>
<dbReference type="InterPro" id="IPR010139">
    <property type="entry name" value="Imidazole-glycPsynth_HisH"/>
</dbReference>
<dbReference type="NCBIfam" id="TIGR01855">
    <property type="entry name" value="IMP_synth_hisH"/>
    <property type="match status" value="1"/>
</dbReference>
<dbReference type="EMBL" id="JAPMLT010000008">
    <property type="protein sequence ID" value="MCX7571046.1"/>
    <property type="molecule type" value="Genomic_DNA"/>
</dbReference>
<proteinExistence type="inferred from homology"/>
<comment type="subcellular location">
    <subcellularLocation>
        <location evidence="10">Cytoplasm</location>
    </subcellularLocation>
</comment>
<evidence type="ECO:0000256" key="7">
    <source>
        <dbReference type="ARBA" id="ARBA00023239"/>
    </source>
</evidence>
<feature type="domain" description="Glutamine amidotransferase" evidence="11">
    <location>
        <begin position="4"/>
        <end position="196"/>
    </location>
</feature>
<evidence type="ECO:0000256" key="9">
    <source>
        <dbReference type="ARBA" id="ARBA00049534"/>
    </source>
</evidence>
<keyword evidence="3 10" id="KW-0028">Amino-acid biosynthesis</keyword>
<evidence type="ECO:0000256" key="8">
    <source>
        <dbReference type="ARBA" id="ARBA00047838"/>
    </source>
</evidence>
<name>A0ABT3X3L6_9BACL</name>
<evidence type="ECO:0000256" key="6">
    <source>
        <dbReference type="ARBA" id="ARBA00023102"/>
    </source>
</evidence>
<dbReference type="InterPro" id="IPR029062">
    <property type="entry name" value="Class_I_gatase-like"/>
</dbReference>
<feature type="active site" description="Nucleophile" evidence="10">
    <location>
        <position position="79"/>
    </location>
</feature>
<dbReference type="EC" id="3.5.1.2" evidence="10"/>
<dbReference type="CDD" id="cd01748">
    <property type="entry name" value="GATase1_IGP_Synthase"/>
    <property type="match status" value="1"/>
</dbReference>
<evidence type="ECO:0000256" key="3">
    <source>
        <dbReference type="ARBA" id="ARBA00022605"/>
    </source>
</evidence>
<evidence type="ECO:0000256" key="1">
    <source>
        <dbReference type="ARBA" id="ARBA00005091"/>
    </source>
</evidence>
<sequence length="209" mass="22434">MFAIIDYGMGNLRSVEKALETLGAEVTVTSDPNVVRMADGVILPGVGAFGDAMENLREAGLIPVIRDVVAAGTPFLGICLGMQLLFTTSDEHALFEGLNLLKGHVRMFQGDFKIPHIGWNDLTLRREHPMLNGVADGDYVYWVHSLVVEPTDPAVVLATTDYYGDVPGIVGLGNVCGIQFHPEKSSRVGLQLLGNFVNIVTAAKEGVNA</sequence>
<evidence type="ECO:0000256" key="10">
    <source>
        <dbReference type="HAMAP-Rule" id="MF_00278"/>
    </source>
</evidence>
<keyword evidence="13" id="KW-1185">Reference proteome</keyword>
<comment type="caution">
    <text evidence="12">The sequence shown here is derived from an EMBL/GenBank/DDBJ whole genome shotgun (WGS) entry which is preliminary data.</text>
</comment>
<keyword evidence="7 10" id="KW-0456">Lyase</keyword>
<dbReference type="Proteomes" id="UP001208017">
    <property type="component" value="Unassembled WGS sequence"/>
</dbReference>
<comment type="catalytic activity">
    <reaction evidence="8 10">
        <text>5-[(5-phospho-1-deoxy-D-ribulos-1-ylimino)methylamino]-1-(5-phospho-beta-D-ribosyl)imidazole-4-carboxamide + L-glutamine = D-erythro-1-(imidazol-4-yl)glycerol 3-phosphate + 5-amino-1-(5-phospho-beta-D-ribosyl)imidazole-4-carboxamide + L-glutamate + H(+)</text>
        <dbReference type="Rhea" id="RHEA:24793"/>
        <dbReference type="ChEBI" id="CHEBI:15378"/>
        <dbReference type="ChEBI" id="CHEBI:29985"/>
        <dbReference type="ChEBI" id="CHEBI:58278"/>
        <dbReference type="ChEBI" id="CHEBI:58359"/>
        <dbReference type="ChEBI" id="CHEBI:58475"/>
        <dbReference type="ChEBI" id="CHEBI:58525"/>
        <dbReference type="EC" id="4.3.2.10"/>
    </reaction>
</comment>
<evidence type="ECO:0000259" key="11">
    <source>
        <dbReference type="Pfam" id="PF00117"/>
    </source>
</evidence>
<feature type="active site" evidence="10">
    <location>
        <position position="181"/>
    </location>
</feature>
<comment type="subunit">
    <text evidence="2 10">Heterodimer of HisH and HisF.</text>
</comment>
<dbReference type="PIRSF" id="PIRSF000495">
    <property type="entry name" value="Amidotransf_hisH"/>
    <property type="match status" value="1"/>
</dbReference>
<organism evidence="12 13">
    <name type="scientific">Tumebacillus lacus</name>
    <dbReference type="NCBI Taxonomy" id="2995335"/>
    <lineage>
        <taxon>Bacteria</taxon>
        <taxon>Bacillati</taxon>
        <taxon>Bacillota</taxon>
        <taxon>Bacilli</taxon>
        <taxon>Bacillales</taxon>
        <taxon>Alicyclobacillaceae</taxon>
        <taxon>Tumebacillus</taxon>
    </lineage>
</organism>
<dbReference type="Gene3D" id="3.40.50.880">
    <property type="match status" value="1"/>
</dbReference>
<evidence type="ECO:0000313" key="12">
    <source>
        <dbReference type="EMBL" id="MCX7571046.1"/>
    </source>
</evidence>
<dbReference type="PROSITE" id="PS51273">
    <property type="entry name" value="GATASE_TYPE_1"/>
    <property type="match status" value="1"/>
</dbReference>
<comment type="catalytic activity">
    <reaction evidence="9 10">
        <text>L-glutamine + H2O = L-glutamate + NH4(+)</text>
        <dbReference type="Rhea" id="RHEA:15889"/>
        <dbReference type="ChEBI" id="CHEBI:15377"/>
        <dbReference type="ChEBI" id="CHEBI:28938"/>
        <dbReference type="ChEBI" id="CHEBI:29985"/>
        <dbReference type="ChEBI" id="CHEBI:58359"/>
        <dbReference type="EC" id="3.5.1.2"/>
    </reaction>
</comment>
<reference evidence="12 13" key="1">
    <citation type="submission" date="2022-11" db="EMBL/GenBank/DDBJ databases">
        <title>Study of microbial diversity in lake waters.</title>
        <authorList>
            <person name="Zhang J."/>
        </authorList>
    </citation>
    <scope>NUCLEOTIDE SEQUENCE [LARGE SCALE GENOMIC DNA]</scope>
    <source>
        <strain evidence="12 13">DT12</strain>
    </source>
</reference>
<dbReference type="PANTHER" id="PTHR42701:SF1">
    <property type="entry name" value="IMIDAZOLE GLYCEROL PHOSPHATE SYNTHASE SUBUNIT HISH"/>
    <property type="match status" value="1"/>
</dbReference>
<dbReference type="RefSeq" id="WP_267152294.1">
    <property type="nucleotide sequence ID" value="NZ_JAPMLT010000008.1"/>
</dbReference>
<evidence type="ECO:0000313" key="13">
    <source>
        <dbReference type="Proteomes" id="UP001208017"/>
    </source>
</evidence>
<dbReference type="SUPFAM" id="SSF52317">
    <property type="entry name" value="Class I glutamine amidotransferase-like"/>
    <property type="match status" value="1"/>
</dbReference>
<comment type="pathway">
    <text evidence="1 10">Amino-acid biosynthesis; L-histidine biosynthesis; L-histidine from 5-phospho-alpha-D-ribose 1-diphosphate: step 5/9.</text>
</comment>
<evidence type="ECO:0000256" key="5">
    <source>
        <dbReference type="ARBA" id="ARBA00022962"/>
    </source>
</evidence>
<comment type="function">
    <text evidence="10">IGPS catalyzes the conversion of PRFAR and glutamine to IGP, AICAR and glutamate. The HisH subunit catalyzes the hydrolysis of glutamine to glutamate and ammonia as part of the synthesis of IGP and AICAR. The resulting ammonia molecule is channeled to the active site of HisF.</text>
</comment>
<keyword evidence="6 10" id="KW-0368">Histidine biosynthesis</keyword>
<keyword evidence="10" id="KW-0963">Cytoplasm</keyword>
<gene>
    <name evidence="10 12" type="primary">hisH</name>
    <name evidence="12" type="ORF">OS242_13935</name>
</gene>
<feature type="active site" evidence="10">
    <location>
        <position position="183"/>
    </location>
</feature>
<dbReference type="InterPro" id="IPR017926">
    <property type="entry name" value="GATASE"/>
</dbReference>
<protein>
    <recommendedName>
        <fullName evidence="10">Imidazole glycerol phosphate synthase subunit HisH</fullName>
        <ecNumber evidence="10">4.3.2.10</ecNumber>
    </recommendedName>
    <alternativeName>
        <fullName evidence="10">IGP synthase glutaminase subunit</fullName>
        <ecNumber evidence="10">3.5.1.2</ecNumber>
    </alternativeName>
    <alternativeName>
        <fullName evidence="10">IGP synthase subunit HisH</fullName>
    </alternativeName>
    <alternativeName>
        <fullName evidence="10">ImGP synthase subunit HisH</fullName>
        <shortName evidence="10">IGPS subunit HisH</shortName>
    </alternativeName>
</protein>
<keyword evidence="4 10" id="KW-0378">Hydrolase</keyword>
<dbReference type="Pfam" id="PF00117">
    <property type="entry name" value="GATase"/>
    <property type="match status" value="1"/>
</dbReference>
<accession>A0ABT3X3L6</accession>
<dbReference type="GO" id="GO:0016829">
    <property type="term" value="F:lyase activity"/>
    <property type="evidence" value="ECO:0007669"/>
    <property type="project" value="UniProtKB-KW"/>
</dbReference>
<dbReference type="PANTHER" id="PTHR42701">
    <property type="entry name" value="IMIDAZOLE GLYCEROL PHOSPHATE SYNTHASE SUBUNIT HISH"/>
    <property type="match status" value="1"/>
</dbReference>
<dbReference type="EC" id="4.3.2.10" evidence="10"/>
<keyword evidence="5 10" id="KW-0315">Glutamine amidotransferase</keyword>
<evidence type="ECO:0000256" key="2">
    <source>
        <dbReference type="ARBA" id="ARBA00011152"/>
    </source>
</evidence>
<dbReference type="HAMAP" id="MF_00278">
    <property type="entry name" value="HisH"/>
    <property type="match status" value="1"/>
</dbReference>